<dbReference type="GO" id="GO:0045333">
    <property type="term" value="P:cellular respiration"/>
    <property type="evidence" value="ECO:0007669"/>
    <property type="project" value="UniProtKB-ARBA"/>
</dbReference>
<proteinExistence type="predicted"/>
<name>A0AAU9EIV5_9BACT</name>
<dbReference type="CDD" id="cd03375">
    <property type="entry name" value="TPP_OGFOR"/>
    <property type="match status" value="1"/>
</dbReference>
<dbReference type="GO" id="GO:0016625">
    <property type="term" value="F:oxidoreductase activity, acting on the aldehyde or oxo group of donors, iron-sulfur protein as acceptor"/>
    <property type="evidence" value="ECO:0007669"/>
    <property type="project" value="UniProtKB-ARBA"/>
</dbReference>
<evidence type="ECO:0000313" key="4">
    <source>
        <dbReference type="Proteomes" id="UP001366166"/>
    </source>
</evidence>
<keyword evidence="4" id="KW-1185">Reference proteome</keyword>
<dbReference type="PANTHER" id="PTHR48084:SF1">
    <property type="entry name" value="2-OXOGLUTARATE SYNTHASE SUBUNIT KORB"/>
    <property type="match status" value="1"/>
</dbReference>
<feature type="domain" description="Thiamine pyrophosphate enzyme TPP-binding" evidence="2">
    <location>
        <begin position="63"/>
        <end position="203"/>
    </location>
</feature>
<evidence type="ECO:0000259" key="2">
    <source>
        <dbReference type="Pfam" id="PF02775"/>
    </source>
</evidence>
<dbReference type="InterPro" id="IPR011766">
    <property type="entry name" value="TPP_enzyme_TPP-bd"/>
</dbReference>
<keyword evidence="1" id="KW-0560">Oxidoreductase</keyword>
<dbReference type="PANTHER" id="PTHR48084">
    <property type="entry name" value="2-OXOGLUTARATE OXIDOREDUCTASE SUBUNIT KORB-RELATED"/>
    <property type="match status" value="1"/>
</dbReference>
<organism evidence="3 4">
    <name type="scientific">Desulfoferula mesophila</name>
    <dbReference type="NCBI Taxonomy" id="3058419"/>
    <lineage>
        <taxon>Bacteria</taxon>
        <taxon>Pseudomonadati</taxon>
        <taxon>Thermodesulfobacteriota</taxon>
        <taxon>Desulfarculia</taxon>
        <taxon>Desulfarculales</taxon>
        <taxon>Desulfarculaceae</taxon>
        <taxon>Desulfoferula</taxon>
    </lineage>
</organism>
<dbReference type="KEGG" id="dmp:FAK_16050"/>
<sequence length="280" mass="30194">MTAVHRSVVYDWLRHDKKFPHVWCPGCGLGILLGSLVRSLAQGGYDKNQVVLVSGIGCSGRLPVYVDVGSVHTTHGRALTFATGIKLAKPELKVIVVMGDGDATAIGGNHLIHAARRNLDLTAIIVNNLNYGMTGGQYSPTTPLGAKATTAPYGHSEPSFDISALTVTAGASFVARSTVYHVTQLDQMLGQAIAKKGFGVVEVLSPCHTNYGRQNRLGSQVEMMKGFKKQAVRADRWDKVSPAEREGRFPIGVLADHGRPTFWETYEGAIERAQAIRKEG</sequence>
<dbReference type="Gene3D" id="3.40.50.970">
    <property type="match status" value="1"/>
</dbReference>
<gene>
    <name evidence="3" type="ORF">FAK_16050</name>
</gene>
<dbReference type="Pfam" id="PF02775">
    <property type="entry name" value="TPP_enzyme_C"/>
    <property type="match status" value="1"/>
</dbReference>
<dbReference type="EMBL" id="AP028679">
    <property type="protein sequence ID" value="BEQ14539.1"/>
    <property type="molecule type" value="Genomic_DNA"/>
</dbReference>
<dbReference type="InterPro" id="IPR051457">
    <property type="entry name" value="2-oxoacid:Fd_oxidoreductase"/>
</dbReference>
<dbReference type="GO" id="GO:0044281">
    <property type="term" value="P:small molecule metabolic process"/>
    <property type="evidence" value="ECO:0007669"/>
    <property type="project" value="UniProtKB-ARBA"/>
</dbReference>
<evidence type="ECO:0000256" key="1">
    <source>
        <dbReference type="ARBA" id="ARBA00023002"/>
    </source>
</evidence>
<reference evidence="4" key="1">
    <citation type="journal article" date="2023" name="Arch. Microbiol.">
        <title>Desulfoferula mesophilus gen. nov. sp. nov., a mesophilic sulfate-reducing bacterium isolated from a brackish lake sediment.</title>
        <authorList>
            <person name="Watanabe T."/>
            <person name="Yabe T."/>
            <person name="Tsuji J.M."/>
            <person name="Fukui M."/>
        </authorList>
    </citation>
    <scope>NUCLEOTIDE SEQUENCE [LARGE SCALE GENOMIC DNA]</scope>
    <source>
        <strain evidence="4">12FAK</strain>
    </source>
</reference>
<evidence type="ECO:0000313" key="3">
    <source>
        <dbReference type="EMBL" id="BEQ14539.1"/>
    </source>
</evidence>
<dbReference type="GO" id="GO:0030976">
    <property type="term" value="F:thiamine pyrophosphate binding"/>
    <property type="evidence" value="ECO:0007669"/>
    <property type="project" value="InterPro"/>
</dbReference>
<dbReference type="InterPro" id="IPR029061">
    <property type="entry name" value="THDP-binding"/>
</dbReference>
<dbReference type="SUPFAM" id="SSF52518">
    <property type="entry name" value="Thiamin diphosphate-binding fold (THDP-binding)"/>
    <property type="match status" value="1"/>
</dbReference>
<dbReference type="RefSeq" id="WP_338606243.1">
    <property type="nucleotide sequence ID" value="NZ_AP028679.1"/>
</dbReference>
<dbReference type="AlphaFoldDB" id="A0AAU9EIV5"/>
<dbReference type="Proteomes" id="UP001366166">
    <property type="component" value="Chromosome"/>
</dbReference>
<protein>
    <submittedName>
        <fullName evidence="3">2-oxoglutarate ferredoxin oxidoreductase subunit beta</fullName>
    </submittedName>
</protein>
<accession>A0AAU9EIV5</accession>